<organism evidence="1 2">
    <name type="scientific">Flavobacterium rhamnosiphilum</name>
    <dbReference type="NCBI Taxonomy" id="2541724"/>
    <lineage>
        <taxon>Bacteria</taxon>
        <taxon>Pseudomonadati</taxon>
        <taxon>Bacteroidota</taxon>
        <taxon>Flavobacteriia</taxon>
        <taxon>Flavobacteriales</taxon>
        <taxon>Flavobacteriaceae</taxon>
        <taxon>Flavobacterium</taxon>
    </lineage>
</organism>
<dbReference type="Proteomes" id="UP000294814">
    <property type="component" value="Unassembled WGS sequence"/>
</dbReference>
<sequence>MNMCDFRLKLLTFYKQLFIVVLFFVFVPVKANVLFAATSASPFFQGIYLKNYTATSSVSKAATVCKADWYGCAALCQNNYVPRIDAEHNDL</sequence>
<dbReference type="RefSeq" id="WP_131917491.1">
    <property type="nucleotide sequence ID" value="NZ_SMLG01000021.1"/>
</dbReference>
<protein>
    <submittedName>
        <fullName evidence="1">Uncharacterized protein</fullName>
    </submittedName>
</protein>
<evidence type="ECO:0000313" key="2">
    <source>
        <dbReference type="Proteomes" id="UP000294814"/>
    </source>
</evidence>
<dbReference type="AlphaFoldDB" id="A0A4R5F347"/>
<gene>
    <name evidence="1" type="ORF">E0I26_16225</name>
</gene>
<comment type="caution">
    <text evidence="1">The sequence shown here is derived from an EMBL/GenBank/DDBJ whole genome shotgun (WGS) entry which is preliminary data.</text>
</comment>
<proteinExistence type="predicted"/>
<evidence type="ECO:0000313" key="1">
    <source>
        <dbReference type="EMBL" id="TDE41577.1"/>
    </source>
</evidence>
<accession>A0A4R5F347</accession>
<keyword evidence="2" id="KW-1185">Reference proteome</keyword>
<reference evidence="1 2" key="1">
    <citation type="submission" date="2019-03" db="EMBL/GenBank/DDBJ databases">
        <title>Novel species of Flavobacterium.</title>
        <authorList>
            <person name="Liu Q."/>
            <person name="Xin Y.-H."/>
        </authorList>
    </citation>
    <scope>NUCLEOTIDE SEQUENCE [LARGE SCALE GENOMIC DNA]</scope>
    <source>
        <strain evidence="1 2">LB3P52</strain>
    </source>
</reference>
<dbReference type="EMBL" id="SMLG01000021">
    <property type="protein sequence ID" value="TDE41577.1"/>
    <property type="molecule type" value="Genomic_DNA"/>
</dbReference>
<name>A0A4R5F347_9FLAO</name>